<sequence length="179" mass="19191">MKTKNLVLMALLVGIGTALYFVMPPIPIGGGIKPDMMLTMMFVGIILFPTIRDTFILTIVTGVLSGLFSSIPGSLIPNIIDKLVTGFIFLAVVYLINKFAKNFAVYAILIGLGTLLSGTVFLSMLLLIVGDMPAAFGIMFATGVIPATIANIVAFCIIYPILTNLLKRSKFETSVTHSL</sequence>
<reference evidence="2 3" key="1">
    <citation type="submission" date="2019-06" db="EMBL/GenBank/DDBJ databases">
        <title>Genome sequence of Ureibacillus terrenus.</title>
        <authorList>
            <person name="Maclea K.S."/>
            <person name="Simoes M."/>
        </authorList>
    </citation>
    <scope>NUCLEOTIDE SEQUENCE [LARGE SCALE GENOMIC DNA]</scope>
    <source>
        <strain evidence="2 3">ATCC BAA-384</strain>
    </source>
</reference>
<dbReference type="RefSeq" id="WP_141602313.1">
    <property type="nucleotide sequence ID" value="NZ_VIGD01000009.1"/>
</dbReference>
<keyword evidence="1" id="KW-0472">Membrane</keyword>
<keyword evidence="1" id="KW-1133">Transmembrane helix</keyword>
<gene>
    <name evidence="2" type="ORF">FKZ59_08405</name>
</gene>
<dbReference type="OrthoDB" id="2243651at2"/>
<comment type="caution">
    <text evidence="2">The sequence shown here is derived from an EMBL/GenBank/DDBJ whole genome shotgun (WGS) entry which is preliminary data.</text>
</comment>
<dbReference type="EMBL" id="VIGD01000009">
    <property type="protein sequence ID" value="TQE90763.1"/>
    <property type="molecule type" value="Genomic_DNA"/>
</dbReference>
<dbReference type="AlphaFoldDB" id="A0A540V3F7"/>
<name>A0A540V3F7_9BACL</name>
<feature type="transmembrane region" description="Helical" evidence="1">
    <location>
        <begin position="135"/>
        <end position="162"/>
    </location>
</feature>
<evidence type="ECO:0000256" key="1">
    <source>
        <dbReference type="SAM" id="Phobius"/>
    </source>
</evidence>
<evidence type="ECO:0000313" key="3">
    <source>
        <dbReference type="Proteomes" id="UP000315753"/>
    </source>
</evidence>
<feature type="transmembrane region" description="Helical" evidence="1">
    <location>
        <begin position="38"/>
        <end position="63"/>
    </location>
</feature>
<protein>
    <submittedName>
        <fullName evidence="2">Tryptophan transporter</fullName>
    </submittedName>
</protein>
<accession>A0A540V3F7</accession>
<feature type="transmembrane region" description="Helical" evidence="1">
    <location>
        <begin position="103"/>
        <end position="129"/>
    </location>
</feature>
<feature type="transmembrane region" description="Helical" evidence="1">
    <location>
        <begin position="75"/>
        <end position="96"/>
    </location>
</feature>
<keyword evidence="3" id="KW-1185">Reference proteome</keyword>
<dbReference type="Proteomes" id="UP000315753">
    <property type="component" value="Unassembled WGS sequence"/>
</dbReference>
<organism evidence="2 3">
    <name type="scientific">Ureibacillus terrenus</name>
    <dbReference type="NCBI Taxonomy" id="118246"/>
    <lineage>
        <taxon>Bacteria</taxon>
        <taxon>Bacillati</taxon>
        <taxon>Bacillota</taxon>
        <taxon>Bacilli</taxon>
        <taxon>Bacillales</taxon>
        <taxon>Caryophanaceae</taxon>
        <taxon>Ureibacillus</taxon>
    </lineage>
</organism>
<proteinExistence type="predicted"/>
<feature type="transmembrane region" description="Helical" evidence="1">
    <location>
        <begin position="6"/>
        <end position="26"/>
    </location>
</feature>
<keyword evidence="1" id="KW-0812">Transmembrane</keyword>
<dbReference type="Gene3D" id="1.10.1760.20">
    <property type="match status" value="1"/>
</dbReference>
<dbReference type="InterPro" id="IPR031360">
    <property type="entry name" value="TrpP"/>
</dbReference>
<dbReference type="Pfam" id="PF17099">
    <property type="entry name" value="TrpP"/>
    <property type="match status" value="1"/>
</dbReference>
<evidence type="ECO:0000313" key="2">
    <source>
        <dbReference type="EMBL" id="TQE90763.1"/>
    </source>
</evidence>